<feature type="binding site" evidence="7">
    <location>
        <position position="331"/>
    </location>
    <ligand>
        <name>L-glutamate</name>
        <dbReference type="ChEBI" id="CHEBI:29985"/>
    </ligand>
</feature>
<dbReference type="GO" id="GO:0046872">
    <property type="term" value="F:metal ion binding"/>
    <property type="evidence" value="ECO:0007669"/>
    <property type="project" value="UniProtKB-KW"/>
</dbReference>
<evidence type="ECO:0000259" key="13">
    <source>
        <dbReference type="PROSITE" id="PS51986"/>
    </source>
</evidence>
<keyword evidence="16" id="KW-1185">Reference proteome</keyword>
<feature type="modified residue" description="O-AMP-tyrosine" evidence="10">
    <location>
        <position position="406"/>
    </location>
</feature>
<dbReference type="EMBL" id="FQZS01000044">
    <property type="protein sequence ID" value="SHJ40133.1"/>
    <property type="molecule type" value="Genomic_DNA"/>
</dbReference>
<keyword evidence="3" id="KW-0436">Ligase</keyword>
<feature type="binding site" evidence="9">
    <location>
        <position position="215"/>
    </location>
    <ligand>
        <name>Mg(2+)</name>
        <dbReference type="ChEBI" id="CHEBI:18420"/>
        <label>1</label>
    </ligand>
</feature>
<dbReference type="InterPro" id="IPR036651">
    <property type="entry name" value="Gln_synt_N_sf"/>
</dbReference>
<dbReference type="SMART" id="SM01230">
    <property type="entry name" value="Gln-synt_C"/>
    <property type="match status" value="1"/>
</dbReference>
<dbReference type="PANTHER" id="PTHR43407">
    <property type="entry name" value="GLUTAMINE SYNTHETASE"/>
    <property type="match status" value="1"/>
</dbReference>
<dbReference type="InterPro" id="IPR008147">
    <property type="entry name" value="Gln_synt_N"/>
</dbReference>
<keyword evidence="10" id="KW-0597">Phosphoprotein</keyword>
<dbReference type="GO" id="GO:0006542">
    <property type="term" value="P:glutamine biosynthetic process"/>
    <property type="evidence" value="ECO:0007669"/>
    <property type="project" value="InterPro"/>
</dbReference>
<dbReference type="PROSITE" id="PS51987">
    <property type="entry name" value="GS_CATALYTIC"/>
    <property type="match status" value="1"/>
</dbReference>
<evidence type="ECO:0000256" key="6">
    <source>
        <dbReference type="ARBA" id="ARBA00030136"/>
    </source>
</evidence>
<feature type="binding site" evidence="7">
    <location>
        <position position="325"/>
    </location>
    <ligand>
        <name>L-glutamate</name>
        <dbReference type="ChEBI" id="CHEBI:29985"/>
    </ligand>
</feature>
<dbReference type="Pfam" id="PF00120">
    <property type="entry name" value="Gln-synt_C"/>
    <property type="match status" value="1"/>
</dbReference>
<dbReference type="SUPFAM" id="SSF54368">
    <property type="entry name" value="Glutamine synthetase, N-terminal domain"/>
    <property type="match status" value="1"/>
</dbReference>
<dbReference type="GO" id="GO:0005737">
    <property type="term" value="C:cytoplasm"/>
    <property type="evidence" value="ECO:0007669"/>
    <property type="project" value="TreeGrafter"/>
</dbReference>
<feature type="binding site" evidence="7">
    <location>
        <position position="364"/>
    </location>
    <ligand>
        <name>L-glutamate</name>
        <dbReference type="ChEBI" id="CHEBI:29985"/>
    </ligand>
</feature>
<evidence type="ECO:0000256" key="11">
    <source>
        <dbReference type="PROSITE-ProRule" id="PRU01330"/>
    </source>
</evidence>
<evidence type="ECO:0000256" key="4">
    <source>
        <dbReference type="ARBA" id="ARBA00022741"/>
    </source>
</evidence>
<dbReference type="Pfam" id="PF03951">
    <property type="entry name" value="Gln-synt_N"/>
    <property type="match status" value="1"/>
</dbReference>
<evidence type="ECO:0000256" key="9">
    <source>
        <dbReference type="PIRSR" id="PIRSR604809-3"/>
    </source>
</evidence>
<feature type="binding site" evidence="7">
    <location>
        <position position="343"/>
    </location>
    <ligand>
        <name>L-glutamate</name>
        <dbReference type="ChEBI" id="CHEBI:29985"/>
    </ligand>
</feature>
<feature type="binding site" evidence="8">
    <location>
        <position position="343"/>
    </location>
    <ligand>
        <name>ATP</name>
        <dbReference type="ChEBI" id="CHEBI:30616"/>
    </ligand>
</feature>
<evidence type="ECO:0000259" key="14">
    <source>
        <dbReference type="PROSITE" id="PS51987"/>
    </source>
</evidence>
<proteinExistence type="inferred from homology"/>
<evidence type="ECO:0000256" key="7">
    <source>
        <dbReference type="PIRSR" id="PIRSR604809-1"/>
    </source>
</evidence>
<dbReference type="PANTHER" id="PTHR43407:SF1">
    <property type="entry name" value="LENGSIN"/>
    <property type="match status" value="1"/>
</dbReference>
<keyword evidence="4 8" id="KW-0547">Nucleotide-binding</keyword>
<feature type="binding site" evidence="9">
    <location>
        <position position="133"/>
    </location>
    <ligand>
        <name>Mg(2+)</name>
        <dbReference type="ChEBI" id="CHEBI:18420"/>
        <label>1</label>
    </ligand>
</feature>
<evidence type="ECO:0000256" key="5">
    <source>
        <dbReference type="ARBA" id="ARBA00022840"/>
    </source>
</evidence>
<comment type="cofactor">
    <cofactor evidence="9">
        <name>Mg(2+)</name>
        <dbReference type="ChEBI" id="CHEBI:18420"/>
    </cofactor>
    <text evidence="9">Binds 2 Mg(2+) ions per subunit.</text>
</comment>
<feature type="binding site" evidence="9">
    <location>
        <position position="223"/>
    </location>
    <ligand>
        <name>Mg(2+)</name>
        <dbReference type="ChEBI" id="CHEBI:18420"/>
        <label>1</label>
    </ligand>
</feature>
<dbReference type="RefSeq" id="WP_073028038.1">
    <property type="nucleotide sequence ID" value="NZ_FQZS01000044.1"/>
</dbReference>
<evidence type="ECO:0000256" key="8">
    <source>
        <dbReference type="PIRSR" id="PIRSR604809-2"/>
    </source>
</evidence>
<feature type="binding site" evidence="9">
    <location>
        <position position="272"/>
    </location>
    <ligand>
        <name>Mg(2+)</name>
        <dbReference type="ChEBI" id="CHEBI:18420"/>
        <label>1</label>
    </ligand>
</feature>
<comment type="similarity">
    <text evidence="1 11 12">Belongs to the glutamine synthetase family.</text>
</comment>
<dbReference type="NCBIfam" id="TIGR00653">
    <property type="entry name" value="GlnA"/>
    <property type="match status" value="1"/>
</dbReference>
<protein>
    <recommendedName>
        <fullName evidence="2">glutamine synthetase</fullName>
        <ecNumber evidence="2">6.3.1.2</ecNumber>
    </recommendedName>
    <alternativeName>
        <fullName evidence="6">Glutamine synthetase I alpha</fullName>
    </alternativeName>
</protein>
<dbReference type="AlphaFoldDB" id="A0A1M6J0B8"/>
<dbReference type="GO" id="GO:0019740">
    <property type="term" value="P:nitrogen utilization"/>
    <property type="evidence" value="ECO:0007669"/>
    <property type="project" value="TreeGrafter"/>
</dbReference>
<dbReference type="InterPro" id="IPR014746">
    <property type="entry name" value="Gln_synth/guanido_kin_cat_dom"/>
</dbReference>
<evidence type="ECO:0000256" key="12">
    <source>
        <dbReference type="RuleBase" id="RU000384"/>
    </source>
</evidence>
<dbReference type="EC" id="6.3.1.2" evidence="2"/>
<evidence type="ECO:0000313" key="16">
    <source>
        <dbReference type="Proteomes" id="UP000184442"/>
    </source>
</evidence>
<dbReference type="PROSITE" id="PS51986">
    <property type="entry name" value="GS_BETA_GRASP"/>
    <property type="match status" value="1"/>
</dbReference>
<evidence type="ECO:0000256" key="3">
    <source>
        <dbReference type="ARBA" id="ARBA00022598"/>
    </source>
</evidence>
<keyword evidence="5 8" id="KW-0067">ATP-binding</keyword>
<dbReference type="Gene3D" id="3.30.590.10">
    <property type="entry name" value="Glutamine synthetase/guanido kinase, catalytic domain"/>
    <property type="match status" value="1"/>
</dbReference>
<evidence type="ECO:0000313" key="15">
    <source>
        <dbReference type="EMBL" id="SHJ40133.1"/>
    </source>
</evidence>
<sequence>MFKTLKEAQSFCKEKGIKMIDFKMIDLDGRWRHITIPAERLDEGTMEYGIGFDGSNYGYAPVEKSDMVFIPNLASAAIDPFVDVPTLSMTGDVCIIDKPHNRPFDQYPRNVALRAEEYMREIGIADKMIIGPEFEFHLFDHVSFENKPNRAFYHIDTAQAEWNTGVDHEQNFGYQVPKKGGYHISAPQDITYDLRSQMCLLLKEWGVDVKYHHHEVGGSGQVEIEVELGSMTEMADKTMILKYIVKNAAVAAGKTATFMPKPLFGEAGNGMHVHILLFKDGKPLFYDENGYSNLSDTALYFIGGLLKHVPSLCAFTNPSTNSYKRLVPGFEAPVTIGFATANRSSVIRIPAYAKSPDKKRFEIRNPDATCNPYYAYAAILMAGLDGIQNKIDPSENGWGPYDFNLYDLSDEEKAKIKSLPRNLDEALDALEKDHEYLTRGGVFPERLIKLWIKKKRAESEAYNKYPHPAEFALYYDL</sequence>
<accession>A0A1M6J0B8</accession>
<keyword evidence="9" id="KW-0479">Metal-binding</keyword>
<dbReference type="InterPro" id="IPR004809">
    <property type="entry name" value="Gln_synth_I"/>
</dbReference>
<dbReference type="OrthoDB" id="9807095at2"/>
<evidence type="ECO:0000256" key="10">
    <source>
        <dbReference type="PIRSR" id="PIRSR604809-50"/>
    </source>
</evidence>
<dbReference type="SUPFAM" id="SSF55931">
    <property type="entry name" value="Glutamine synthetase/guanido kinase"/>
    <property type="match status" value="1"/>
</dbReference>
<feature type="domain" description="GS beta-grasp" evidence="13">
    <location>
        <begin position="15"/>
        <end position="98"/>
    </location>
</feature>
<feature type="binding site" evidence="9">
    <location>
        <position position="362"/>
    </location>
    <ligand>
        <name>Mg(2+)</name>
        <dbReference type="ChEBI" id="CHEBI:18420"/>
        <label>1</label>
    </ligand>
</feature>
<evidence type="ECO:0000256" key="2">
    <source>
        <dbReference type="ARBA" id="ARBA00012937"/>
    </source>
</evidence>
<dbReference type="InterPro" id="IPR008146">
    <property type="entry name" value="Gln_synth_cat_dom"/>
</dbReference>
<reference evidence="15 16" key="1">
    <citation type="submission" date="2016-11" db="EMBL/GenBank/DDBJ databases">
        <authorList>
            <person name="Jaros S."/>
            <person name="Januszkiewicz K."/>
            <person name="Wedrychowicz H."/>
        </authorList>
    </citation>
    <scope>NUCLEOTIDE SEQUENCE [LARGE SCALE GENOMIC DNA]</scope>
    <source>
        <strain evidence="15 16">DSM 19022</strain>
    </source>
</reference>
<dbReference type="GO" id="GO:0004356">
    <property type="term" value="F:glutamine synthetase activity"/>
    <property type="evidence" value="ECO:0007669"/>
    <property type="project" value="UniProtKB-EC"/>
</dbReference>
<name>A0A1M6J0B8_9FIRM</name>
<gene>
    <name evidence="15" type="ORF">SAMN02745176_03461</name>
</gene>
<evidence type="ECO:0000256" key="1">
    <source>
        <dbReference type="ARBA" id="ARBA00009897"/>
    </source>
</evidence>
<dbReference type="GO" id="GO:0016020">
    <property type="term" value="C:membrane"/>
    <property type="evidence" value="ECO:0007669"/>
    <property type="project" value="TreeGrafter"/>
</dbReference>
<feature type="binding site" evidence="9">
    <location>
        <position position="135"/>
    </location>
    <ligand>
        <name>Mg(2+)</name>
        <dbReference type="ChEBI" id="CHEBI:18420"/>
        <label>2</label>
    </ligand>
</feature>
<dbReference type="Gene3D" id="3.10.20.70">
    <property type="entry name" value="Glutamine synthetase, N-terminal domain"/>
    <property type="match status" value="1"/>
</dbReference>
<dbReference type="GO" id="GO:0005524">
    <property type="term" value="F:ATP binding"/>
    <property type="evidence" value="ECO:0007669"/>
    <property type="project" value="UniProtKB-KW"/>
</dbReference>
<organism evidence="15 16">
    <name type="scientific">Lutispora thermophila DSM 19022</name>
    <dbReference type="NCBI Taxonomy" id="1122184"/>
    <lineage>
        <taxon>Bacteria</taxon>
        <taxon>Bacillati</taxon>
        <taxon>Bacillota</taxon>
        <taxon>Clostridia</taxon>
        <taxon>Lutisporales</taxon>
        <taxon>Lutisporaceae</taxon>
        <taxon>Lutispora</taxon>
    </lineage>
</organism>
<keyword evidence="9" id="KW-0460">Magnesium</keyword>
<dbReference type="Proteomes" id="UP000184442">
    <property type="component" value="Unassembled WGS sequence"/>
</dbReference>
<dbReference type="STRING" id="1122184.SAMN02745176_03461"/>
<feature type="domain" description="GS catalytic" evidence="14">
    <location>
        <begin position="108"/>
        <end position="477"/>
    </location>
</feature>